<dbReference type="Proteomes" id="UP001602013">
    <property type="component" value="Unassembled WGS sequence"/>
</dbReference>
<comment type="caution">
    <text evidence="1">The sequence shown here is derived from an EMBL/GenBank/DDBJ whole genome shotgun (WGS) entry which is preliminary data.</text>
</comment>
<keyword evidence="2" id="KW-1185">Reference proteome</keyword>
<protein>
    <submittedName>
        <fullName evidence="1">Uncharacterized protein</fullName>
    </submittedName>
</protein>
<dbReference type="SUPFAM" id="SSF53756">
    <property type="entry name" value="UDP-Glycosyltransferase/glycogen phosphorylase"/>
    <property type="match status" value="1"/>
</dbReference>
<dbReference type="EMBL" id="JBIASD010000034">
    <property type="protein sequence ID" value="MFF3670643.1"/>
    <property type="molecule type" value="Genomic_DNA"/>
</dbReference>
<gene>
    <name evidence="1" type="ORF">ACFYXI_34150</name>
</gene>
<organism evidence="1 2">
    <name type="scientific">Microtetraspora malaysiensis</name>
    <dbReference type="NCBI Taxonomy" id="161358"/>
    <lineage>
        <taxon>Bacteria</taxon>
        <taxon>Bacillati</taxon>
        <taxon>Actinomycetota</taxon>
        <taxon>Actinomycetes</taxon>
        <taxon>Streptosporangiales</taxon>
        <taxon>Streptosporangiaceae</taxon>
        <taxon>Microtetraspora</taxon>
    </lineage>
</organism>
<dbReference type="Gene3D" id="3.40.50.2000">
    <property type="entry name" value="Glycogen Phosphorylase B"/>
    <property type="match status" value="1"/>
</dbReference>
<evidence type="ECO:0000313" key="2">
    <source>
        <dbReference type="Proteomes" id="UP001602013"/>
    </source>
</evidence>
<accession>A0ABW6T282</accession>
<evidence type="ECO:0000313" key="1">
    <source>
        <dbReference type="EMBL" id="MFF3670643.1"/>
    </source>
</evidence>
<sequence length="228" mass="25761">MTRGHHVTYATTEVNAPRVAETGAEIVPWTYAWDSLSLDDVPQMHGKELIRAMGLLLDETRPWPHCPSQLDHGRRPDLVVHDGPLCWWGRMLAARWRVPSIETWPNLVSNEHRSMNREYTTFNPVSFRFLRVVLRLNRLLRAEGLGDLQAFMRGDRAAIRLVMLPRAFQYAGQTFGDGFAFVGPGLTGRAYQGEWEPPGDGLPMVAVPQMAEQRANADRIAGHSRVIP</sequence>
<dbReference type="RefSeq" id="WP_067143951.1">
    <property type="nucleotide sequence ID" value="NZ_BBYJ01000046.1"/>
</dbReference>
<proteinExistence type="predicted"/>
<name>A0ABW6T282_9ACTN</name>
<reference evidence="1 2" key="1">
    <citation type="submission" date="2024-10" db="EMBL/GenBank/DDBJ databases">
        <title>The Natural Products Discovery Center: Release of the First 8490 Sequenced Strains for Exploring Actinobacteria Biosynthetic Diversity.</title>
        <authorList>
            <person name="Kalkreuter E."/>
            <person name="Kautsar S.A."/>
            <person name="Yang D."/>
            <person name="Bader C.D."/>
            <person name="Teijaro C.N."/>
            <person name="Fluegel L."/>
            <person name="Davis C.M."/>
            <person name="Simpson J.R."/>
            <person name="Lauterbach L."/>
            <person name="Steele A.D."/>
            <person name="Gui C."/>
            <person name="Meng S."/>
            <person name="Li G."/>
            <person name="Viehrig K."/>
            <person name="Ye F."/>
            <person name="Su P."/>
            <person name="Kiefer A.F."/>
            <person name="Nichols A."/>
            <person name="Cepeda A.J."/>
            <person name="Yan W."/>
            <person name="Fan B."/>
            <person name="Jiang Y."/>
            <person name="Adhikari A."/>
            <person name="Zheng C.-J."/>
            <person name="Schuster L."/>
            <person name="Cowan T.M."/>
            <person name="Smanski M.J."/>
            <person name="Chevrette M.G."/>
            <person name="De Carvalho L.P.S."/>
            <person name="Shen B."/>
        </authorList>
    </citation>
    <scope>NUCLEOTIDE SEQUENCE [LARGE SCALE GENOMIC DNA]</scope>
    <source>
        <strain evidence="1 2">NPDC002173</strain>
    </source>
</reference>